<dbReference type="AlphaFoldDB" id="A0AA93DKI9"/>
<dbReference type="InterPro" id="IPR051310">
    <property type="entry name" value="MCP_chemotaxis"/>
</dbReference>
<keyword evidence="7" id="KW-0472">Membrane</keyword>
<evidence type="ECO:0000259" key="8">
    <source>
        <dbReference type="PROSITE" id="PS50111"/>
    </source>
</evidence>
<dbReference type="Proteomes" id="UP000256540">
    <property type="component" value="Unassembled WGS sequence"/>
</dbReference>
<dbReference type="CDD" id="cd06225">
    <property type="entry name" value="HAMP"/>
    <property type="match status" value="1"/>
</dbReference>
<keyword evidence="4 6" id="KW-0807">Transducer</keyword>
<evidence type="ECO:0000313" key="10">
    <source>
        <dbReference type="EMBL" id="RRO12380.1"/>
    </source>
</evidence>
<evidence type="ECO:0000256" key="2">
    <source>
        <dbReference type="ARBA" id="ARBA00022481"/>
    </source>
</evidence>
<feature type="domain" description="Methyl-accepting transducer" evidence="8">
    <location>
        <begin position="272"/>
        <end position="501"/>
    </location>
</feature>
<dbReference type="SMART" id="SM00304">
    <property type="entry name" value="HAMP"/>
    <property type="match status" value="1"/>
</dbReference>
<dbReference type="PROSITE" id="PS50885">
    <property type="entry name" value="HAMP"/>
    <property type="match status" value="1"/>
</dbReference>
<dbReference type="SMART" id="SM00283">
    <property type="entry name" value="MA"/>
    <property type="match status" value="1"/>
</dbReference>
<comment type="caution">
    <text evidence="10">The sequence shown here is derived from an EMBL/GenBank/DDBJ whole genome shotgun (WGS) entry which is preliminary data.</text>
</comment>
<dbReference type="Gene3D" id="1.10.287.950">
    <property type="entry name" value="Methyl-accepting chemotaxis protein"/>
    <property type="match status" value="1"/>
</dbReference>
<organism evidence="10 11">
    <name type="scientific">Pectobacterium aquaticum</name>
    <dbReference type="NCBI Taxonomy" id="2204145"/>
    <lineage>
        <taxon>Bacteria</taxon>
        <taxon>Pseudomonadati</taxon>
        <taxon>Pseudomonadota</taxon>
        <taxon>Gammaproteobacteria</taxon>
        <taxon>Enterobacterales</taxon>
        <taxon>Pectobacteriaceae</taxon>
        <taxon>Pectobacterium</taxon>
    </lineage>
</organism>
<evidence type="ECO:0000256" key="1">
    <source>
        <dbReference type="ARBA" id="ARBA00004370"/>
    </source>
</evidence>
<dbReference type="PROSITE" id="PS50111">
    <property type="entry name" value="CHEMOTAXIS_TRANSDUC_2"/>
    <property type="match status" value="1"/>
</dbReference>
<feature type="transmembrane region" description="Helical" evidence="7">
    <location>
        <begin position="191"/>
        <end position="213"/>
    </location>
</feature>
<evidence type="ECO:0000256" key="6">
    <source>
        <dbReference type="PROSITE-ProRule" id="PRU00284"/>
    </source>
</evidence>
<name>A0AA93DKI9_9GAMM</name>
<dbReference type="GO" id="GO:0004888">
    <property type="term" value="F:transmembrane signaling receptor activity"/>
    <property type="evidence" value="ECO:0007669"/>
    <property type="project" value="InterPro"/>
</dbReference>
<dbReference type="RefSeq" id="WP_116167208.1">
    <property type="nucleotide sequence ID" value="NZ_QHJS02000087.1"/>
</dbReference>
<dbReference type="Pfam" id="PF00015">
    <property type="entry name" value="MCPsignal"/>
    <property type="match status" value="1"/>
</dbReference>
<dbReference type="GO" id="GO:0006935">
    <property type="term" value="P:chemotaxis"/>
    <property type="evidence" value="ECO:0007669"/>
    <property type="project" value="UniProtKB-KW"/>
</dbReference>
<proteinExistence type="inferred from homology"/>
<dbReference type="CDD" id="cd19411">
    <property type="entry name" value="MCP2201-like_sensor"/>
    <property type="match status" value="1"/>
</dbReference>
<gene>
    <name evidence="10" type="ORF">DMB84_019240</name>
</gene>
<dbReference type="PANTHER" id="PTHR43531:SF14">
    <property type="entry name" value="METHYL-ACCEPTING CHEMOTAXIS PROTEIN I-RELATED"/>
    <property type="match status" value="1"/>
</dbReference>
<evidence type="ECO:0000256" key="3">
    <source>
        <dbReference type="ARBA" id="ARBA00022500"/>
    </source>
</evidence>
<dbReference type="SUPFAM" id="SSF58104">
    <property type="entry name" value="Methyl-accepting chemotaxis protein (MCP) signaling domain"/>
    <property type="match status" value="1"/>
</dbReference>
<dbReference type="CDD" id="cd11386">
    <property type="entry name" value="MCP_signal"/>
    <property type="match status" value="1"/>
</dbReference>
<dbReference type="InterPro" id="IPR047347">
    <property type="entry name" value="YvaQ-like_sensor"/>
</dbReference>
<dbReference type="FunFam" id="1.10.287.950:FF:000001">
    <property type="entry name" value="Methyl-accepting chemotaxis sensory transducer"/>
    <property type="match status" value="1"/>
</dbReference>
<dbReference type="PRINTS" id="PR00260">
    <property type="entry name" value="CHEMTRNSDUCR"/>
</dbReference>
<evidence type="ECO:0000256" key="4">
    <source>
        <dbReference type="ARBA" id="ARBA00023224"/>
    </source>
</evidence>
<evidence type="ECO:0000256" key="7">
    <source>
        <dbReference type="SAM" id="Phobius"/>
    </source>
</evidence>
<keyword evidence="3" id="KW-0145">Chemotaxis</keyword>
<comment type="subcellular location">
    <subcellularLocation>
        <location evidence="1">Membrane</location>
    </subcellularLocation>
</comment>
<evidence type="ECO:0000259" key="9">
    <source>
        <dbReference type="PROSITE" id="PS50885"/>
    </source>
</evidence>
<reference evidence="10 11" key="1">
    <citation type="submission" date="2018-11" db="EMBL/GenBank/DDBJ databases">
        <title>Draft genome sequences of proposed Pectobacterium aquaticum sp. nov. isolated in France from fresh water.</title>
        <authorList>
            <person name="Pedron J."/>
            <person name="Barny M.A."/>
        </authorList>
    </citation>
    <scope>NUCLEOTIDE SEQUENCE [LARGE SCALE GENOMIC DNA]</scope>
    <source>
        <strain evidence="10 11">A127-S21-F16</strain>
    </source>
</reference>
<evidence type="ECO:0000256" key="5">
    <source>
        <dbReference type="ARBA" id="ARBA00029447"/>
    </source>
</evidence>
<protein>
    <submittedName>
        <fullName evidence="10">HAMP domain-containing protein</fullName>
    </submittedName>
</protein>
<keyword evidence="2" id="KW-0488">Methylation</keyword>
<dbReference type="EMBL" id="QHJS02000087">
    <property type="protein sequence ID" value="RRO12380.1"/>
    <property type="molecule type" value="Genomic_DNA"/>
</dbReference>
<dbReference type="InterPro" id="IPR003660">
    <property type="entry name" value="HAMP_dom"/>
</dbReference>
<keyword evidence="7" id="KW-0812">Transmembrane</keyword>
<evidence type="ECO:0000313" key="11">
    <source>
        <dbReference type="Proteomes" id="UP000256540"/>
    </source>
</evidence>
<dbReference type="PANTHER" id="PTHR43531">
    <property type="entry name" value="PROTEIN ICFG"/>
    <property type="match status" value="1"/>
</dbReference>
<dbReference type="InterPro" id="IPR024478">
    <property type="entry name" value="HlyB_4HB_MCP"/>
</dbReference>
<dbReference type="InterPro" id="IPR004089">
    <property type="entry name" value="MCPsignal_dom"/>
</dbReference>
<feature type="domain" description="HAMP" evidence="9">
    <location>
        <begin position="215"/>
        <end position="267"/>
    </location>
</feature>
<accession>A0AA93DKI9</accession>
<dbReference type="InterPro" id="IPR004090">
    <property type="entry name" value="Chemotax_Me-accpt_rcpt"/>
</dbReference>
<dbReference type="Pfam" id="PF12729">
    <property type="entry name" value="4HB_MCP_1"/>
    <property type="match status" value="1"/>
</dbReference>
<dbReference type="GO" id="GO:0007165">
    <property type="term" value="P:signal transduction"/>
    <property type="evidence" value="ECO:0007669"/>
    <property type="project" value="UniProtKB-KW"/>
</dbReference>
<keyword evidence="7" id="KW-1133">Transmembrane helix</keyword>
<dbReference type="Pfam" id="PF00672">
    <property type="entry name" value="HAMP"/>
    <property type="match status" value="1"/>
</dbReference>
<dbReference type="GO" id="GO:0005886">
    <property type="term" value="C:plasma membrane"/>
    <property type="evidence" value="ECO:0007669"/>
    <property type="project" value="TreeGrafter"/>
</dbReference>
<sequence length="556" mass="60072">MNFLKNMRIGNRLFLGFGLLIILTLTLSSLEYVFIKNIEKEVDKITEDRIVKTNLLRDIRDHLNNNIQTVRDIILLPGDKRQEKQNLRQTITAITTASNATYSHLDNIIKFGKGRELFDELTGIRKQYGITIDQAITYALEGTDEQATAFLFNDVAKIQKSYFTKLSELLDYQQENVDKSKVEAKLFISEALFWTLLLSAFSAILGMLIAWLLTRSVTAPLSIALSSAQRIGEGDLRGTIAVDSRDEVGQLLEAMRDMQSSLTKTVITVRDNAESVATASIQIAQGNADLSSRTEEQASALEETSSTMTQLGMTVKNNADNARQADQLAKNASTVAQQGGQVVDDVVATMKAIDESSRSIADIINVIDSIAFQTNILALNAAVEAARAGEQGRGFAVVAGEVRSLAQRSAEAAKEIKTLITTSVERVEQGSDLANKAGETMQQVVGAIRQLTDTVAEISSASAEQSTGVDQVGIAVNQMDQTTQQNAALVEESAAAALSLQDQADLLVRAVSVFKVAGNQSSISAPQLTHRALSPKAMLPAAAGAAHQNSGDWTSF</sequence>
<comment type="similarity">
    <text evidence="5">Belongs to the methyl-accepting chemotaxis (MCP) protein family.</text>
</comment>